<evidence type="ECO:0000313" key="2">
    <source>
        <dbReference type="EMBL" id="QBO35965.1"/>
    </source>
</evidence>
<keyword evidence="3" id="KW-1185">Reference proteome</keyword>
<feature type="signal peptide" evidence="1">
    <location>
        <begin position="1"/>
        <end position="25"/>
    </location>
</feature>
<dbReference type="AlphaFoldDB" id="A0A4V1AIL9"/>
<evidence type="ECO:0000313" key="3">
    <source>
        <dbReference type="Proteomes" id="UP000292886"/>
    </source>
</evidence>
<accession>A0A4V1AIL9</accession>
<name>A0A4V1AIL9_9LACO</name>
<organism evidence="2 3">
    <name type="scientific">Periweissella cryptocerci</name>
    <dbReference type="NCBI Taxonomy" id="2506420"/>
    <lineage>
        <taxon>Bacteria</taxon>
        <taxon>Bacillati</taxon>
        <taxon>Bacillota</taxon>
        <taxon>Bacilli</taxon>
        <taxon>Lactobacillales</taxon>
        <taxon>Lactobacillaceae</taxon>
        <taxon>Periweissella</taxon>
    </lineage>
</organism>
<reference evidence="3" key="1">
    <citation type="submission" date="2019-03" db="EMBL/GenBank/DDBJ databases">
        <title>Weissella sp. 26KH-42 Genome sequencing.</title>
        <authorList>
            <person name="Heo J."/>
            <person name="Kim S.-J."/>
            <person name="Kim J.-S."/>
            <person name="Hong S.-B."/>
            <person name="Kwon S.-W."/>
        </authorList>
    </citation>
    <scope>NUCLEOTIDE SEQUENCE [LARGE SCALE GENOMIC DNA]</scope>
    <source>
        <strain evidence="3">26KH-42</strain>
    </source>
</reference>
<protein>
    <submittedName>
        <fullName evidence="2">Uncharacterized protein</fullName>
    </submittedName>
</protein>
<keyword evidence="1" id="KW-0732">Signal</keyword>
<evidence type="ECO:0000256" key="1">
    <source>
        <dbReference type="SAM" id="SignalP"/>
    </source>
</evidence>
<feature type="chain" id="PRO_5039216162" evidence="1">
    <location>
        <begin position="26"/>
        <end position="126"/>
    </location>
</feature>
<sequence length="126" mass="12926">MNKKVAVSIAAGLIVLSSSALSVFAGTSYAKFNITVAPVNGSSNTSNQTKSTSAKSGRLKINSLGKAIDVREASSSAGTGRWIRVNKTGTFTLPNGISKGTKAHAGLSTDVTTLVHVLVKGSFRSN</sequence>
<dbReference type="KEGG" id="wei:EQG49_05575"/>
<proteinExistence type="predicted"/>
<dbReference type="RefSeq" id="WP_133363044.1">
    <property type="nucleotide sequence ID" value="NZ_CP037940.1"/>
</dbReference>
<gene>
    <name evidence="2" type="ORF">EQG49_05575</name>
</gene>
<dbReference type="EMBL" id="CP037940">
    <property type="protein sequence ID" value="QBO35965.1"/>
    <property type="molecule type" value="Genomic_DNA"/>
</dbReference>
<dbReference type="Proteomes" id="UP000292886">
    <property type="component" value="Chromosome"/>
</dbReference>